<protein>
    <submittedName>
        <fullName evidence="2">Uncharacterized protein</fullName>
    </submittedName>
</protein>
<name>A0ABQ3US50_9CHLR</name>
<feature type="region of interest" description="Disordered" evidence="1">
    <location>
        <begin position="90"/>
        <end position="129"/>
    </location>
</feature>
<comment type="caution">
    <text evidence="2">The sequence shown here is derived from an EMBL/GenBank/DDBJ whole genome shotgun (WGS) entry which is preliminary data.</text>
</comment>
<proteinExistence type="predicted"/>
<keyword evidence="3" id="KW-1185">Reference proteome</keyword>
<dbReference type="EMBL" id="BNJG01000001">
    <property type="protein sequence ID" value="GHO55611.1"/>
    <property type="molecule type" value="Genomic_DNA"/>
</dbReference>
<evidence type="ECO:0000256" key="1">
    <source>
        <dbReference type="SAM" id="MobiDB-lite"/>
    </source>
</evidence>
<sequence length="129" mass="13733">MGKEEKTHGVSCGRPSGEAAHLIGEINGAQPAPFAVVRVLWLYLVLPPECVRVFTSSSRADLDEQVKRGNTDLCASSLTASQFLQKMGFPSLAGERDGSTGENAKNQGTTVKEKGMRNPITTKAAEGNE</sequence>
<organism evidence="2 3">
    <name type="scientific">Ktedonobacter robiniae</name>
    <dbReference type="NCBI Taxonomy" id="2778365"/>
    <lineage>
        <taxon>Bacteria</taxon>
        <taxon>Bacillati</taxon>
        <taxon>Chloroflexota</taxon>
        <taxon>Ktedonobacteria</taxon>
        <taxon>Ktedonobacterales</taxon>
        <taxon>Ktedonobacteraceae</taxon>
        <taxon>Ktedonobacter</taxon>
    </lineage>
</organism>
<feature type="compositionally biased region" description="Polar residues" evidence="1">
    <location>
        <begin position="100"/>
        <end position="110"/>
    </location>
</feature>
<gene>
    <name evidence="2" type="ORF">KSB_40860</name>
</gene>
<evidence type="ECO:0000313" key="3">
    <source>
        <dbReference type="Proteomes" id="UP000654345"/>
    </source>
</evidence>
<evidence type="ECO:0000313" key="2">
    <source>
        <dbReference type="EMBL" id="GHO55611.1"/>
    </source>
</evidence>
<dbReference type="RefSeq" id="WP_201372185.1">
    <property type="nucleotide sequence ID" value="NZ_BNJG01000001.1"/>
</dbReference>
<accession>A0ABQ3US50</accession>
<dbReference type="Proteomes" id="UP000654345">
    <property type="component" value="Unassembled WGS sequence"/>
</dbReference>
<reference evidence="2 3" key="1">
    <citation type="journal article" date="2021" name="Int. J. Syst. Evol. Microbiol.">
        <title>Reticulibacter mediterranei gen. nov., sp. nov., within the new family Reticulibacteraceae fam. nov., and Ktedonospora formicarum gen. nov., sp. nov., Ktedonobacter robiniae sp. nov., Dictyobacter formicarum sp. nov. and Dictyobacter arantiisoli sp. nov., belonging to the class Ktedonobacteria.</title>
        <authorList>
            <person name="Yabe S."/>
            <person name="Zheng Y."/>
            <person name="Wang C.M."/>
            <person name="Sakai Y."/>
            <person name="Abe K."/>
            <person name="Yokota A."/>
            <person name="Donadio S."/>
            <person name="Cavaletti L."/>
            <person name="Monciardini P."/>
        </authorList>
    </citation>
    <scope>NUCLEOTIDE SEQUENCE [LARGE SCALE GENOMIC DNA]</scope>
    <source>
        <strain evidence="2 3">SOSP1-30</strain>
    </source>
</reference>